<gene>
    <name evidence="1" type="ORF">ACOLOM_LOCUS6532</name>
</gene>
<dbReference type="EMBL" id="CAJVPT010013547">
    <property type="protein sequence ID" value="CAG8596797.1"/>
    <property type="molecule type" value="Genomic_DNA"/>
</dbReference>
<accession>A0ACA9ML12</accession>
<reference evidence="1" key="1">
    <citation type="submission" date="2021-06" db="EMBL/GenBank/DDBJ databases">
        <authorList>
            <person name="Kallberg Y."/>
            <person name="Tangrot J."/>
            <person name="Rosling A."/>
        </authorList>
    </citation>
    <scope>NUCLEOTIDE SEQUENCE</scope>
    <source>
        <strain evidence="1">CL356</strain>
    </source>
</reference>
<organism evidence="1 2">
    <name type="scientific">Acaulospora colombiana</name>
    <dbReference type="NCBI Taxonomy" id="27376"/>
    <lineage>
        <taxon>Eukaryota</taxon>
        <taxon>Fungi</taxon>
        <taxon>Fungi incertae sedis</taxon>
        <taxon>Mucoromycota</taxon>
        <taxon>Glomeromycotina</taxon>
        <taxon>Glomeromycetes</taxon>
        <taxon>Diversisporales</taxon>
        <taxon>Acaulosporaceae</taxon>
        <taxon>Acaulospora</taxon>
    </lineage>
</organism>
<protein>
    <submittedName>
        <fullName evidence="1">4742_t:CDS:1</fullName>
    </submittedName>
</protein>
<comment type="caution">
    <text evidence="1">The sequence shown here is derived from an EMBL/GenBank/DDBJ whole genome shotgun (WGS) entry which is preliminary data.</text>
</comment>
<sequence length="116" mass="12492">KQDREIAGKRLDAKVENRRLPGLWKKERSGAGPLGSKAERRKGIRGETAAWSIGRGFIRLTAALSMLQVVAVEPLKATVVARSVECTKQIVNGLFCGRSVARSRPGLAGDAKHVCA</sequence>
<name>A0ACA9ML12_9GLOM</name>
<dbReference type="Proteomes" id="UP000789525">
    <property type="component" value="Unassembled WGS sequence"/>
</dbReference>
<evidence type="ECO:0000313" key="2">
    <source>
        <dbReference type="Proteomes" id="UP000789525"/>
    </source>
</evidence>
<proteinExistence type="predicted"/>
<feature type="non-terminal residue" evidence="1">
    <location>
        <position position="1"/>
    </location>
</feature>
<evidence type="ECO:0000313" key="1">
    <source>
        <dbReference type="EMBL" id="CAG8596797.1"/>
    </source>
</evidence>
<keyword evidence="2" id="KW-1185">Reference proteome</keyword>